<name>A0A8H4R0Z7_9AGAR</name>
<keyword evidence="1" id="KW-0472">Membrane</keyword>
<evidence type="ECO:0000256" key="1">
    <source>
        <dbReference type="SAM" id="Phobius"/>
    </source>
</evidence>
<sequence length="303" mass="33659">MGTASSSSLLNSWAELESAQDRENTTLLYGNTKDTEHFPEECDSKQSQELEPKALVTRKEIAIFLAALTIVNLAAFNFLILMIVRGSMPSANLSPVTLDDLPFQSTFVGFDDLYDRLGMGNRNASASLSRGPMTNIPRVLLQLDASNPTKYSPLWTEKWVTDGGMVPYRERRMIVTQSISTFAEFHVMDYGMKNCSVSLAFPGAASSMSSTPTYRLDIWKLDWNSALDHHQLTWINRPQRKERLGSFIISSTTRKSTQELEGYLCESGTYQILEVTCGAGACDLDVASGQEAQGLFMRQGVYA</sequence>
<protein>
    <recommendedName>
        <fullName evidence="4">Ubiquitin 3 binding protein But2 C-terminal domain-containing protein</fullName>
    </recommendedName>
</protein>
<dbReference type="Proteomes" id="UP000521872">
    <property type="component" value="Unassembled WGS sequence"/>
</dbReference>
<keyword evidence="1" id="KW-0812">Transmembrane</keyword>
<reference evidence="2 3" key="1">
    <citation type="submission" date="2019-12" db="EMBL/GenBank/DDBJ databases">
        <authorList>
            <person name="Floudas D."/>
            <person name="Bentzer J."/>
            <person name="Ahren D."/>
            <person name="Johansson T."/>
            <person name="Persson P."/>
            <person name="Tunlid A."/>
        </authorList>
    </citation>
    <scope>NUCLEOTIDE SEQUENCE [LARGE SCALE GENOMIC DNA]</scope>
    <source>
        <strain evidence="2 3">CBS 102.39</strain>
    </source>
</reference>
<keyword evidence="1" id="KW-1133">Transmembrane helix</keyword>
<organism evidence="2 3">
    <name type="scientific">Agrocybe pediades</name>
    <dbReference type="NCBI Taxonomy" id="84607"/>
    <lineage>
        <taxon>Eukaryota</taxon>
        <taxon>Fungi</taxon>
        <taxon>Dikarya</taxon>
        <taxon>Basidiomycota</taxon>
        <taxon>Agaricomycotina</taxon>
        <taxon>Agaricomycetes</taxon>
        <taxon>Agaricomycetidae</taxon>
        <taxon>Agaricales</taxon>
        <taxon>Agaricineae</taxon>
        <taxon>Strophariaceae</taxon>
        <taxon>Agrocybe</taxon>
    </lineage>
</organism>
<evidence type="ECO:0000313" key="2">
    <source>
        <dbReference type="EMBL" id="KAF4620403.1"/>
    </source>
</evidence>
<feature type="transmembrane region" description="Helical" evidence="1">
    <location>
        <begin position="61"/>
        <end position="84"/>
    </location>
</feature>
<comment type="caution">
    <text evidence="2">The sequence shown here is derived from an EMBL/GenBank/DDBJ whole genome shotgun (WGS) entry which is preliminary data.</text>
</comment>
<keyword evidence="3" id="KW-1185">Reference proteome</keyword>
<proteinExistence type="predicted"/>
<evidence type="ECO:0008006" key="4">
    <source>
        <dbReference type="Google" id="ProtNLM"/>
    </source>
</evidence>
<dbReference type="AlphaFoldDB" id="A0A8H4R0Z7"/>
<dbReference type="EMBL" id="JAACJL010000015">
    <property type="protein sequence ID" value="KAF4620403.1"/>
    <property type="molecule type" value="Genomic_DNA"/>
</dbReference>
<accession>A0A8H4R0Z7</accession>
<gene>
    <name evidence="2" type="ORF">D9613_001181</name>
</gene>
<evidence type="ECO:0000313" key="3">
    <source>
        <dbReference type="Proteomes" id="UP000521872"/>
    </source>
</evidence>